<comment type="cofactor">
    <cofactor evidence="1">
        <name>FAD</name>
        <dbReference type="ChEBI" id="CHEBI:57692"/>
    </cofactor>
</comment>
<evidence type="ECO:0000256" key="3">
    <source>
        <dbReference type="ARBA" id="ARBA00022827"/>
    </source>
</evidence>
<dbReference type="GO" id="GO:0071949">
    <property type="term" value="F:FAD binding"/>
    <property type="evidence" value="ECO:0007669"/>
    <property type="project" value="InterPro"/>
</dbReference>
<dbReference type="GO" id="GO:0004497">
    <property type="term" value="F:monooxygenase activity"/>
    <property type="evidence" value="ECO:0007669"/>
    <property type="project" value="UniProtKB-KW"/>
</dbReference>
<keyword evidence="2" id="KW-0285">Flavoprotein</keyword>
<evidence type="ECO:0000313" key="7">
    <source>
        <dbReference type="EMBL" id="KAF1962095.1"/>
    </source>
</evidence>
<dbReference type="Proteomes" id="UP000800035">
    <property type="component" value="Unassembled WGS sequence"/>
</dbReference>
<keyword evidence="3" id="KW-0274">FAD</keyword>
<dbReference type="PANTHER" id="PTHR47178:SF1">
    <property type="entry name" value="FAD-BINDING DOMAIN-CONTAINING PROTEIN-RELATED"/>
    <property type="match status" value="1"/>
</dbReference>
<keyword evidence="5" id="KW-0503">Monooxygenase</keyword>
<dbReference type="Pfam" id="PF01494">
    <property type="entry name" value="FAD_binding_3"/>
    <property type="match status" value="1"/>
</dbReference>
<evidence type="ECO:0000256" key="2">
    <source>
        <dbReference type="ARBA" id="ARBA00022630"/>
    </source>
</evidence>
<dbReference type="InterPro" id="IPR036188">
    <property type="entry name" value="FAD/NAD-bd_sf"/>
</dbReference>
<dbReference type="InterPro" id="IPR002938">
    <property type="entry name" value="FAD-bd"/>
</dbReference>
<reference evidence="7" key="1">
    <citation type="journal article" date="2020" name="Stud. Mycol.">
        <title>101 Dothideomycetes genomes: a test case for predicting lifestyles and emergence of pathogens.</title>
        <authorList>
            <person name="Haridas S."/>
            <person name="Albert R."/>
            <person name="Binder M."/>
            <person name="Bloem J."/>
            <person name="Labutti K."/>
            <person name="Salamov A."/>
            <person name="Andreopoulos B."/>
            <person name="Baker S."/>
            <person name="Barry K."/>
            <person name="Bills G."/>
            <person name="Bluhm B."/>
            <person name="Cannon C."/>
            <person name="Castanera R."/>
            <person name="Culley D."/>
            <person name="Daum C."/>
            <person name="Ezra D."/>
            <person name="Gonzalez J."/>
            <person name="Henrissat B."/>
            <person name="Kuo A."/>
            <person name="Liang C."/>
            <person name="Lipzen A."/>
            <person name="Lutzoni F."/>
            <person name="Magnuson J."/>
            <person name="Mondo S."/>
            <person name="Nolan M."/>
            <person name="Ohm R."/>
            <person name="Pangilinan J."/>
            <person name="Park H.-J."/>
            <person name="Ramirez L."/>
            <person name="Alfaro M."/>
            <person name="Sun H."/>
            <person name="Tritt A."/>
            <person name="Yoshinaga Y."/>
            <person name="Zwiers L.-H."/>
            <person name="Turgeon B."/>
            <person name="Goodwin S."/>
            <person name="Spatafora J."/>
            <person name="Crous P."/>
            <person name="Grigoriev I."/>
        </authorList>
    </citation>
    <scope>NUCLEOTIDE SEQUENCE</scope>
    <source>
        <strain evidence="7">CBS 675.92</strain>
    </source>
</reference>
<dbReference type="EMBL" id="ML976979">
    <property type="protein sequence ID" value="KAF1962095.1"/>
    <property type="molecule type" value="Genomic_DNA"/>
</dbReference>
<dbReference type="AlphaFoldDB" id="A0A6A5UB06"/>
<dbReference type="Gene3D" id="3.50.50.60">
    <property type="entry name" value="FAD/NAD(P)-binding domain"/>
    <property type="match status" value="1"/>
</dbReference>
<evidence type="ECO:0000313" key="8">
    <source>
        <dbReference type="Proteomes" id="UP000800035"/>
    </source>
</evidence>
<gene>
    <name evidence="7" type="ORF">CC80DRAFT_461973</name>
</gene>
<feature type="domain" description="FAD-binding" evidence="6">
    <location>
        <begin position="11"/>
        <end position="229"/>
    </location>
</feature>
<keyword evidence="8" id="KW-1185">Reference proteome</keyword>
<organism evidence="7 8">
    <name type="scientific">Byssothecium circinans</name>
    <dbReference type="NCBI Taxonomy" id="147558"/>
    <lineage>
        <taxon>Eukaryota</taxon>
        <taxon>Fungi</taxon>
        <taxon>Dikarya</taxon>
        <taxon>Ascomycota</taxon>
        <taxon>Pezizomycotina</taxon>
        <taxon>Dothideomycetes</taxon>
        <taxon>Pleosporomycetidae</taxon>
        <taxon>Pleosporales</taxon>
        <taxon>Massarineae</taxon>
        <taxon>Massarinaceae</taxon>
        <taxon>Byssothecium</taxon>
    </lineage>
</organism>
<evidence type="ECO:0000256" key="1">
    <source>
        <dbReference type="ARBA" id="ARBA00001974"/>
    </source>
</evidence>
<accession>A0A6A5UB06</accession>
<evidence type="ECO:0000256" key="4">
    <source>
        <dbReference type="ARBA" id="ARBA00023002"/>
    </source>
</evidence>
<proteinExistence type="predicted"/>
<keyword evidence="4" id="KW-0560">Oxidoreductase</keyword>
<sequence length="419" mass="46576">MVDNSAEVETLPVLIIGAGISGLLLAQQFRNSNVPFQVFERDSDFSTRGFGWGLTLHWSLPALRELLSGELLAQLPDTYVDRAAVERGETSTFPFFDLSTGELKGQSPRAPENQRIRVTREKLRRLLATGIEVKWGKSFEAFEEDEESVNAIFEDGTTVRGRMIFGCDGSHSRVRRALLPSGFQNHRIPVRMFGFTMLVTAEQSKPIRELDPFFLQGTASASDVFMYISLLQAPQTPEKSHEGYLYQVCISWDTAKGLPNSIAAAAVKSTPEERPGIIRKLAEDWAEPFRSFVRLISNTVDVKQLDLDDFPPGPGIHPITRVLLIGDAFHAMAMYRGEGANHVIVDVLELKEKLLPQIADPHSGNLHEVLPSFLDGVIARTLPAVLASRQACLDAHDYHGLTPKSPLLTKRQMQLDFKG</sequence>
<evidence type="ECO:0000259" key="6">
    <source>
        <dbReference type="Pfam" id="PF01494"/>
    </source>
</evidence>
<dbReference type="SUPFAM" id="SSF51905">
    <property type="entry name" value="FAD/NAD(P)-binding domain"/>
    <property type="match status" value="1"/>
</dbReference>
<protein>
    <submittedName>
        <fullName evidence="7">FAD binding domain-containing protein</fullName>
    </submittedName>
</protein>
<evidence type="ECO:0000256" key="5">
    <source>
        <dbReference type="ARBA" id="ARBA00023033"/>
    </source>
</evidence>
<dbReference type="PANTHER" id="PTHR47178">
    <property type="entry name" value="MONOOXYGENASE, FAD-BINDING"/>
    <property type="match status" value="1"/>
</dbReference>
<dbReference type="PRINTS" id="PR00420">
    <property type="entry name" value="RNGMNOXGNASE"/>
</dbReference>
<dbReference type="OrthoDB" id="47494at2759"/>
<name>A0A6A5UB06_9PLEO</name>